<evidence type="ECO:0000313" key="3">
    <source>
        <dbReference type="Proteomes" id="UP001153269"/>
    </source>
</evidence>
<accession>A0A9N7YA05</accession>
<dbReference type="EMBL" id="CADEAL010000308">
    <property type="protein sequence ID" value="CAB1418156.1"/>
    <property type="molecule type" value="Genomic_DNA"/>
</dbReference>
<feature type="compositionally biased region" description="Basic and acidic residues" evidence="1">
    <location>
        <begin position="12"/>
        <end position="24"/>
    </location>
</feature>
<protein>
    <submittedName>
        <fullName evidence="2">Uncharacterized protein</fullName>
    </submittedName>
</protein>
<sequence>MKKQTLQPRTCGDQRRNAATREHNTPPVEMVEDPVLIPPWIRFSSRYLTRLLRIAVWRSAGAGSLSGTAHEPPVIKCHQAHAAPAESSSPAGWMNGCWRFHNDCDNSNYCAADQRWFHKLYTCAQTPGFISSLQVMGTSCATA</sequence>
<keyword evidence="3" id="KW-1185">Reference proteome</keyword>
<reference evidence="2" key="1">
    <citation type="submission" date="2020-03" db="EMBL/GenBank/DDBJ databases">
        <authorList>
            <person name="Weist P."/>
        </authorList>
    </citation>
    <scope>NUCLEOTIDE SEQUENCE</scope>
</reference>
<name>A0A9N7YA05_PLEPL</name>
<dbReference type="Proteomes" id="UP001153269">
    <property type="component" value="Unassembled WGS sequence"/>
</dbReference>
<evidence type="ECO:0000256" key="1">
    <source>
        <dbReference type="SAM" id="MobiDB-lite"/>
    </source>
</evidence>
<gene>
    <name evidence="2" type="ORF">PLEPLA_LOCUS5978</name>
</gene>
<dbReference type="AlphaFoldDB" id="A0A9N7YA05"/>
<proteinExistence type="predicted"/>
<comment type="caution">
    <text evidence="2">The sequence shown here is derived from an EMBL/GenBank/DDBJ whole genome shotgun (WGS) entry which is preliminary data.</text>
</comment>
<organism evidence="2 3">
    <name type="scientific">Pleuronectes platessa</name>
    <name type="common">European plaice</name>
    <dbReference type="NCBI Taxonomy" id="8262"/>
    <lineage>
        <taxon>Eukaryota</taxon>
        <taxon>Metazoa</taxon>
        <taxon>Chordata</taxon>
        <taxon>Craniata</taxon>
        <taxon>Vertebrata</taxon>
        <taxon>Euteleostomi</taxon>
        <taxon>Actinopterygii</taxon>
        <taxon>Neopterygii</taxon>
        <taxon>Teleostei</taxon>
        <taxon>Neoteleostei</taxon>
        <taxon>Acanthomorphata</taxon>
        <taxon>Carangaria</taxon>
        <taxon>Pleuronectiformes</taxon>
        <taxon>Pleuronectoidei</taxon>
        <taxon>Pleuronectidae</taxon>
        <taxon>Pleuronectes</taxon>
    </lineage>
</organism>
<evidence type="ECO:0000313" key="2">
    <source>
        <dbReference type="EMBL" id="CAB1418156.1"/>
    </source>
</evidence>
<feature type="region of interest" description="Disordered" evidence="1">
    <location>
        <begin position="1"/>
        <end position="26"/>
    </location>
</feature>